<evidence type="ECO:0000313" key="3">
    <source>
        <dbReference type="EMBL" id="MBS0125508.1"/>
    </source>
</evidence>
<protein>
    <submittedName>
        <fullName evidence="3">SDR family oxidoreductase</fullName>
    </submittedName>
</protein>
<dbReference type="RefSeq" id="WP_212537476.1">
    <property type="nucleotide sequence ID" value="NZ_JAGTUU010000006.1"/>
</dbReference>
<dbReference type="PRINTS" id="PR00081">
    <property type="entry name" value="GDHRDH"/>
</dbReference>
<reference evidence="3" key="1">
    <citation type="submission" date="2021-04" db="EMBL/GenBank/DDBJ databases">
        <authorList>
            <person name="Yoon J."/>
        </authorList>
    </citation>
    <scope>NUCLEOTIDE SEQUENCE</scope>
    <source>
        <strain evidence="3">KMU-90</strain>
    </source>
</reference>
<dbReference type="PANTHER" id="PTHR42760:SF133">
    <property type="entry name" value="3-OXOACYL-[ACYL-CARRIER-PROTEIN] REDUCTASE"/>
    <property type="match status" value="1"/>
</dbReference>
<dbReference type="Gene3D" id="3.40.50.720">
    <property type="entry name" value="NAD(P)-binding Rossmann-like Domain"/>
    <property type="match status" value="1"/>
</dbReference>
<dbReference type="InterPro" id="IPR002347">
    <property type="entry name" value="SDR_fam"/>
</dbReference>
<dbReference type="SUPFAM" id="SSF51735">
    <property type="entry name" value="NAD(P)-binding Rossmann-fold domains"/>
    <property type="match status" value="1"/>
</dbReference>
<proteinExistence type="inferred from homology"/>
<evidence type="ECO:0000256" key="2">
    <source>
        <dbReference type="ARBA" id="ARBA00023002"/>
    </source>
</evidence>
<keyword evidence="4" id="KW-1185">Reference proteome</keyword>
<comment type="similarity">
    <text evidence="1">Belongs to the short-chain dehydrogenases/reductases (SDR) family.</text>
</comment>
<gene>
    <name evidence="3" type="ORF">KB874_15580</name>
</gene>
<dbReference type="AlphaFoldDB" id="A0A8J8BAR9"/>
<sequence>MTQPPTVLITAGASGIGHVMASAFEAAGHAVWIVDRDETALNACPETWRREQVDVADLDQMAALFHRIRADWGRLDTLCANAGIAGKTALLEDQTLEDFRTCVGVNLEGAFLACKGALPLMKEAGHGAIVFTSSTAGLYGFPYRSPYAAAKWAVNGLMKTVAMEAGPHGIRANVIAPGSVEGPRMAGVIAREAAAKGTTPEAIAAGYAAGVSMKTFVTAQDVAAMAVFLASPGAARVSGQIIAVDGHTVNPDP</sequence>
<dbReference type="CDD" id="cd05233">
    <property type="entry name" value="SDR_c"/>
    <property type="match status" value="1"/>
</dbReference>
<dbReference type="EMBL" id="JAGTUU010000006">
    <property type="protein sequence ID" value="MBS0125508.1"/>
    <property type="molecule type" value="Genomic_DNA"/>
</dbReference>
<evidence type="ECO:0000313" key="4">
    <source>
        <dbReference type="Proteomes" id="UP000681356"/>
    </source>
</evidence>
<dbReference type="PANTHER" id="PTHR42760">
    <property type="entry name" value="SHORT-CHAIN DEHYDROGENASES/REDUCTASES FAMILY MEMBER"/>
    <property type="match status" value="1"/>
</dbReference>
<dbReference type="Pfam" id="PF13561">
    <property type="entry name" value="adh_short_C2"/>
    <property type="match status" value="1"/>
</dbReference>
<keyword evidence="2" id="KW-0560">Oxidoreductase</keyword>
<dbReference type="GO" id="GO:0016616">
    <property type="term" value="F:oxidoreductase activity, acting on the CH-OH group of donors, NAD or NADP as acceptor"/>
    <property type="evidence" value="ECO:0007669"/>
    <property type="project" value="TreeGrafter"/>
</dbReference>
<dbReference type="GO" id="GO:0048038">
    <property type="term" value="F:quinone binding"/>
    <property type="evidence" value="ECO:0007669"/>
    <property type="project" value="TreeGrafter"/>
</dbReference>
<dbReference type="Proteomes" id="UP000681356">
    <property type="component" value="Unassembled WGS sequence"/>
</dbReference>
<organism evidence="3 4">
    <name type="scientific">Thetidibacter halocola</name>
    <dbReference type="NCBI Taxonomy" id="2827239"/>
    <lineage>
        <taxon>Bacteria</taxon>
        <taxon>Pseudomonadati</taxon>
        <taxon>Pseudomonadota</taxon>
        <taxon>Alphaproteobacteria</taxon>
        <taxon>Rhodobacterales</taxon>
        <taxon>Roseobacteraceae</taxon>
        <taxon>Thetidibacter</taxon>
    </lineage>
</organism>
<evidence type="ECO:0000256" key="1">
    <source>
        <dbReference type="ARBA" id="ARBA00006484"/>
    </source>
</evidence>
<name>A0A8J8BAR9_9RHOB</name>
<dbReference type="PROSITE" id="PS00061">
    <property type="entry name" value="ADH_SHORT"/>
    <property type="match status" value="1"/>
</dbReference>
<dbReference type="GO" id="GO:0006633">
    <property type="term" value="P:fatty acid biosynthetic process"/>
    <property type="evidence" value="ECO:0007669"/>
    <property type="project" value="TreeGrafter"/>
</dbReference>
<comment type="caution">
    <text evidence="3">The sequence shown here is derived from an EMBL/GenBank/DDBJ whole genome shotgun (WGS) entry which is preliminary data.</text>
</comment>
<accession>A0A8J8BAR9</accession>
<dbReference type="InterPro" id="IPR020904">
    <property type="entry name" value="Sc_DH/Rdtase_CS"/>
</dbReference>
<dbReference type="FunFam" id="3.40.50.720:FF:000084">
    <property type="entry name" value="Short-chain dehydrogenase reductase"/>
    <property type="match status" value="1"/>
</dbReference>
<dbReference type="PRINTS" id="PR00080">
    <property type="entry name" value="SDRFAMILY"/>
</dbReference>
<dbReference type="InterPro" id="IPR036291">
    <property type="entry name" value="NAD(P)-bd_dom_sf"/>
</dbReference>